<dbReference type="PANTHER" id="PTHR43591">
    <property type="entry name" value="METHYLTRANSFERASE"/>
    <property type="match status" value="1"/>
</dbReference>
<organism evidence="2 3">
    <name type="scientific">Lojkania enalia</name>
    <dbReference type="NCBI Taxonomy" id="147567"/>
    <lineage>
        <taxon>Eukaryota</taxon>
        <taxon>Fungi</taxon>
        <taxon>Dikarya</taxon>
        <taxon>Ascomycota</taxon>
        <taxon>Pezizomycotina</taxon>
        <taxon>Dothideomycetes</taxon>
        <taxon>Pleosporomycetidae</taxon>
        <taxon>Pleosporales</taxon>
        <taxon>Pleosporales incertae sedis</taxon>
        <taxon>Lojkania</taxon>
    </lineage>
</organism>
<reference evidence="3" key="1">
    <citation type="journal article" date="2020" name="Stud. Mycol.">
        <title>101 Dothideomycetes genomes: A test case for predicting lifestyles and emergence of pathogens.</title>
        <authorList>
            <person name="Haridas S."/>
            <person name="Albert R."/>
            <person name="Binder M."/>
            <person name="Bloem J."/>
            <person name="LaButti K."/>
            <person name="Salamov A."/>
            <person name="Andreopoulos B."/>
            <person name="Baker S."/>
            <person name="Barry K."/>
            <person name="Bills G."/>
            <person name="Bluhm B."/>
            <person name="Cannon C."/>
            <person name="Castanera R."/>
            <person name="Culley D."/>
            <person name="Daum C."/>
            <person name="Ezra D."/>
            <person name="Gonzalez J."/>
            <person name="Henrissat B."/>
            <person name="Kuo A."/>
            <person name="Liang C."/>
            <person name="Lipzen A."/>
            <person name="Lutzoni F."/>
            <person name="Magnuson J."/>
            <person name="Mondo S."/>
            <person name="Nolan M."/>
            <person name="Ohm R."/>
            <person name="Pangilinan J."/>
            <person name="Park H.-J."/>
            <person name="Ramirez L."/>
            <person name="Alfaro M."/>
            <person name="Sun H."/>
            <person name="Tritt A."/>
            <person name="Yoshinaga Y."/>
            <person name="Zwiers L.-H."/>
            <person name="Turgeon B."/>
            <person name="Goodwin S."/>
            <person name="Spatafora J."/>
            <person name="Crous P."/>
            <person name="Grigoriev I."/>
        </authorList>
    </citation>
    <scope>NUCLEOTIDE SEQUENCE [LARGE SCALE GENOMIC DNA]</scope>
    <source>
        <strain evidence="3">CBS 304.66</strain>
    </source>
</reference>
<feature type="region of interest" description="Disordered" evidence="1">
    <location>
        <begin position="1"/>
        <end position="40"/>
    </location>
</feature>
<sequence>MEEAPPIVHGQRGDEDGDSGIGDIDSSSESDSTSVRSNTKDYVEENGRLYHADWIDGKYLLPNDEREQRRLNSQHDFLFDGNSLHKAPLQGLLNVLDVGTGTGRWAMAFADAYPDAEVTAVDISPNLMPIWPPTNCKFLVDDAEHFGGIGNKEYNYIHVRLLHGFRNPARFFRHAWEALLPGGYIEIAEFELPLKFHDQEKARDSALMTWSANVIEGASRLGIDLTIAEKISTLLKDRGFEGIEESISAWPIGAWPKKNERKELGVRLQEYWMETLTAFAWRPLREMDWHNEETQCLLAKMRTEICGKNIRASMHVRTFWARKP</sequence>
<keyword evidence="2" id="KW-0489">Methyltransferase</keyword>
<evidence type="ECO:0000313" key="3">
    <source>
        <dbReference type="Proteomes" id="UP000800093"/>
    </source>
</evidence>
<dbReference type="Pfam" id="PF13489">
    <property type="entry name" value="Methyltransf_23"/>
    <property type="match status" value="1"/>
</dbReference>
<dbReference type="Gene3D" id="3.40.50.150">
    <property type="entry name" value="Vaccinia Virus protein VP39"/>
    <property type="match status" value="1"/>
</dbReference>
<dbReference type="GO" id="GO:0032259">
    <property type="term" value="P:methylation"/>
    <property type="evidence" value="ECO:0007669"/>
    <property type="project" value="UniProtKB-KW"/>
</dbReference>
<dbReference type="Proteomes" id="UP000800093">
    <property type="component" value="Unassembled WGS sequence"/>
</dbReference>
<gene>
    <name evidence="2" type="ORF">CC78DRAFT_37679</name>
</gene>
<proteinExistence type="predicted"/>
<comment type="caution">
    <text evidence="2">The sequence shown here is derived from an EMBL/GenBank/DDBJ whole genome shotgun (WGS) entry which is preliminary data.</text>
</comment>
<dbReference type="SUPFAM" id="SSF53335">
    <property type="entry name" value="S-adenosyl-L-methionine-dependent methyltransferases"/>
    <property type="match status" value="1"/>
</dbReference>
<keyword evidence="2" id="KW-0808">Transferase</keyword>
<accession>A0A9P4K4Y1</accession>
<dbReference type="OrthoDB" id="2013972at2759"/>
<dbReference type="PANTHER" id="PTHR43591:SF24">
    <property type="entry name" value="2-METHOXY-6-POLYPRENYL-1,4-BENZOQUINOL METHYLASE, MITOCHONDRIAL"/>
    <property type="match status" value="1"/>
</dbReference>
<dbReference type="InterPro" id="IPR029063">
    <property type="entry name" value="SAM-dependent_MTases_sf"/>
</dbReference>
<evidence type="ECO:0000256" key="1">
    <source>
        <dbReference type="SAM" id="MobiDB-lite"/>
    </source>
</evidence>
<dbReference type="AlphaFoldDB" id="A0A9P4K4Y1"/>
<dbReference type="EMBL" id="ML986687">
    <property type="protein sequence ID" value="KAF2260215.1"/>
    <property type="molecule type" value="Genomic_DNA"/>
</dbReference>
<name>A0A9P4K4Y1_9PLEO</name>
<dbReference type="GO" id="GO:0008168">
    <property type="term" value="F:methyltransferase activity"/>
    <property type="evidence" value="ECO:0007669"/>
    <property type="project" value="UniProtKB-KW"/>
</dbReference>
<dbReference type="CDD" id="cd02440">
    <property type="entry name" value="AdoMet_MTases"/>
    <property type="match status" value="1"/>
</dbReference>
<keyword evidence="3" id="KW-1185">Reference proteome</keyword>
<feature type="compositionally biased region" description="Low complexity" evidence="1">
    <location>
        <begin position="21"/>
        <end position="32"/>
    </location>
</feature>
<protein>
    <submittedName>
        <fullName evidence="2">S-adenosyl-L-methionine-dependent methyltransferase</fullName>
    </submittedName>
</protein>
<evidence type="ECO:0000313" key="2">
    <source>
        <dbReference type="EMBL" id="KAF2260215.1"/>
    </source>
</evidence>